<dbReference type="InterPro" id="IPR005162">
    <property type="entry name" value="Retrotrans_gag_dom"/>
</dbReference>
<feature type="region of interest" description="Disordered" evidence="1">
    <location>
        <begin position="1"/>
        <end position="35"/>
    </location>
</feature>
<accession>A0ABR0WZN1</accession>
<proteinExistence type="predicted"/>
<evidence type="ECO:0000313" key="3">
    <source>
        <dbReference type="EMBL" id="KAK6151675.1"/>
    </source>
</evidence>
<evidence type="ECO:0000256" key="1">
    <source>
        <dbReference type="SAM" id="MobiDB-lite"/>
    </source>
</evidence>
<organism evidence="3 4">
    <name type="scientific">Rehmannia glutinosa</name>
    <name type="common">Chinese foxglove</name>
    <dbReference type="NCBI Taxonomy" id="99300"/>
    <lineage>
        <taxon>Eukaryota</taxon>
        <taxon>Viridiplantae</taxon>
        <taxon>Streptophyta</taxon>
        <taxon>Embryophyta</taxon>
        <taxon>Tracheophyta</taxon>
        <taxon>Spermatophyta</taxon>
        <taxon>Magnoliopsida</taxon>
        <taxon>eudicotyledons</taxon>
        <taxon>Gunneridae</taxon>
        <taxon>Pentapetalae</taxon>
        <taxon>asterids</taxon>
        <taxon>lamiids</taxon>
        <taxon>Lamiales</taxon>
        <taxon>Orobanchaceae</taxon>
        <taxon>Rehmannieae</taxon>
        <taxon>Rehmannia</taxon>
    </lineage>
</organism>
<feature type="domain" description="Retrotransposon gag" evidence="2">
    <location>
        <begin position="94"/>
        <end position="182"/>
    </location>
</feature>
<keyword evidence="4" id="KW-1185">Reference proteome</keyword>
<comment type="caution">
    <text evidence="3">The sequence shown here is derived from an EMBL/GenBank/DDBJ whole genome shotgun (WGS) entry which is preliminary data.</text>
</comment>
<dbReference type="Pfam" id="PF03732">
    <property type="entry name" value="Retrotrans_gag"/>
    <property type="match status" value="1"/>
</dbReference>
<protein>
    <recommendedName>
        <fullName evidence="2">Retrotransposon gag domain-containing protein</fullName>
    </recommendedName>
</protein>
<sequence>MADRRGRGRLRIHPVEGSHPRCEHSPNLPPPPATRDNLIAQAVHQLLIFLQQQAAMNRNALEPVIDTQDRVLERFLCFNPPTFLGEPDDTKAEYWLKRTEMNERWIRENRPRTSENFVREFRDQYISQVVREARKNLIFHLKQGTMTVAQYESKFNRLSKYASGLISAEEDKLFKFTQGLRPALQQSLMLVEIGSYAAAFRTVTRVEGGMNQFRPQQQQSRPTGSFK</sequence>
<reference evidence="3 4" key="1">
    <citation type="journal article" date="2021" name="Comput. Struct. Biotechnol. J.">
        <title>De novo genome assembly of the potent medicinal plant Rehmannia glutinosa using nanopore technology.</title>
        <authorList>
            <person name="Ma L."/>
            <person name="Dong C."/>
            <person name="Song C."/>
            <person name="Wang X."/>
            <person name="Zheng X."/>
            <person name="Niu Y."/>
            <person name="Chen S."/>
            <person name="Feng W."/>
        </authorList>
    </citation>
    <scope>NUCLEOTIDE SEQUENCE [LARGE SCALE GENOMIC DNA]</scope>
    <source>
        <strain evidence="3">DH-2019</strain>
    </source>
</reference>
<dbReference type="Proteomes" id="UP001318860">
    <property type="component" value="Unassembled WGS sequence"/>
</dbReference>
<dbReference type="EMBL" id="JABTTQ020000007">
    <property type="protein sequence ID" value="KAK6151675.1"/>
    <property type="molecule type" value="Genomic_DNA"/>
</dbReference>
<feature type="compositionally biased region" description="Basic and acidic residues" evidence="1">
    <location>
        <begin position="13"/>
        <end position="24"/>
    </location>
</feature>
<feature type="compositionally biased region" description="Basic residues" evidence="1">
    <location>
        <begin position="1"/>
        <end position="12"/>
    </location>
</feature>
<gene>
    <name evidence="3" type="ORF">DH2020_014310</name>
</gene>
<name>A0ABR0WZN1_REHGL</name>
<evidence type="ECO:0000313" key="4">
    <source>
        <dbReference type="Proteomes" id="UP001318860"/>
    </source>
</evidence>
<evidence type="ECO:0000259" key="2">
    <source>
        <dbReference type="Pfam" id="PF03732"/>
    </source>
</evidence>